<keyword evidence="1" id="KW-0812">Transmembrane</keyword>
<name>A0A0E9TL98_ANGAN</name>
<reference evidence="2" key="1">
    <citation type="submission" date="2014-11" db="EMBL/GenBank/DDBJ databases">
        <authorList>
            <person name="Amaro Gonzalez C."/>
        </authorList>
    </citation>
    <scope>NUCLEOTIDE SEQUENCE</scope>
</reference>
<accession>A0A0E9TL98</accession>
<proteinExistence type="predicted"/>
<evidence type="ECO:0000313" key="2">
    <source>
        <dbReference type="EMBL" id="JAH54454.1"/>
    </source>
</evidence>
<evidence type="ECO:0000256" key="1">
    <source>
        <dbReference type="SAM" id="Phobius"/>
    </source>
</evidence>
<organism evidence="2">
    <name type="scientific">Anguilla anguilla</name>
    <name type="common">European freshwater eel</name>
    <name type="synonym">Muraena anguilla</name>
    <dbReference type="NCBI Taxonomy" id="7936"/>
    <lineage>
        <taxon>Eukaryota</taxon>
        <taxon>Metazoa</taxon>
        <taxon>Chordata</taxon>
        <taxon>Craniata</taxon>
        <taxon>Vertebrata</taxon>
        <taxon>Euteleostomi</taxon>
        <taxon>Actinopterygii</taxon>
        <taxon>Neopterygii</taxon>
        <taxon>Teleostei</taxon>
        <taxon>Anguilliformes</taxon>
        <taxon>Anguillidae</taxon>
        <taxon>Anguilla</taxon>
    </lineage>
</organism>
<feature type="transmembrane region" description="Helical" evidence="1">
    <location>
        <begin position="44"/>
        <end position="65"/>
    </location>
</feature>
<reference evidence="2" key="2">
    <citation type="journal article" date="2015" name="Fish Shellfish Immunol.">
        <title>Early steps in the European eel (Anguilla anguilla)-Vibrio vulnificus interaction in the gills: Role of the RtxA13 toxin.</title>
        <authorList>
            <person name="Callol A."/>
            <person name="Pajuelo D."/>
            <person name="Ebbesson L."/>
            <person name="Teles M."/>
            <person name="MacKenzie S."/>
            <person name="Amaro C."/>
        </authorList>
    </citation>
    <scope>NUCLEOTIDE SEQUENCE</scope>
</reference>
<keyword evidence="1" id="KW-1133">Transmembrane helix</keyword>
<dbReference type="EMBL" id="GBXM01054123">
    <property type="protein sequence ID" value="JAH54454.1"/>
    <property type="molecule type" value="Transcribed_RNA"/>
</dbReference>
<dbReference type="AlphaFoldDB" id="A0A0E9TL98"/>
<sequence length="69" mass="7788">MISFSDENVPFCLFVIPSPSRLTYMKIYKSFSISRSSYYTSAPFSITVLIGYLIVSSLASMKCVFKNLP</sequence>
<protein>
    <submittedName>
        <fullName evidence="2">Uncharacterized protein</fullName>
    </submittedName>
</protein>
<keyword evidence="1" id="KW-0472">Membrane</keyword>